<dbReference type="PANTHER" id="PTHR43134">
    <property type="entry name" value="SIGNAL RECOGNITION PARTICLE RECEPTOR SUBUNIT ALPHA"/>
    <property type="match status" value="1"/>
</dbReference>
<comment type="similarity">
    <text evidence="9">Belongs to the GTP-binding SRP family. FtsY subfamily.</text>
</comment>
<sequence>MGIFGFGKKKEEADSTSQEATPTKEPGFFGRLGLGLEKTRRLLNTDIRDLFKAEGRLVDDELLDEIFAILIRTDMGAGPANQIKQRIQRDFRGRVVHTEDILKNIQDELSSLMQQDQEPIKMAAEGPTVILVVGVNGAGKTTSIAKLTRWFIDQGNSVVLGAGDTFRAAATEQLTVWAERLGATIVKGEAGSDPASVAFRAVDEGLKSNADVVIIDTAGRLQTQKNLMTELDKMRRVLGKKIEAAPHEVLLVLDATAGQNGISQAKGFSEAAQCTGIVLTKLDGTAKGGVVIPIRKEFELPVKFIGVGEKPEDLTRFDPQAFCDAMFAES</sequence>
<dbReference type="SMART" id="SM00963">
    <property type="entry name" value="SRP54_N"/>
    <property type="match status" value="1"/>
</dbReference>
<dbReference type="OrthoDB" id="9804720at2"/>
<evidence type="ECO:0000256" key="5">
    <source>
        <dbReference type="ARBA" id="ARBA00023134"/>
    </source>
</evidence>
<dbReference type="InterPro" id="IPR000897">
    <property type="entry name" value="SRP54_GTPase_dom"/>
</dbReference>
<feature type="binding site" evidence="9">
    <location>
        <begin position="280"/>
        <end position="283"/>
    </location>
    <ligand>
        <name>GTP</name>
        <dbReference type="ChEBI" id="CHEBI:37565"/>
    </ligand>
</feature>
<comment type="caution">
    <text evidence="12">The sequence shown here is derived from an EMBL/GenBank/DDBJ whole genome shotgun (WGS) entry which is preliminary data.</text>
</comment>
<dbReference type="SUPFAM" id="SSF47364">
    <property type="entry name" value="Domain of the SRP/SRP receptor G-proteins"/>
    <property type="match status" value="1"/>
</dbReference>
<keyword evidence="4 9" id="KW-0378">Hydrolase</keyword>
<dbReference type="InterPro" id="IPR042101">
    <property type="entry name" value="SRP54_N_sf"/>
</dbReference>
<keyword evidence="5 9" id="KW-0342">GTP-binding</keyword>
<dbReference type="GO" id="GO:0005737">
    <property type="term" value="C:cytoplasm"/>
    <property type="evidence" value="ECO:0007669"/>
    <property type="project" value="UniProtKB-SubCell"/>
</dbReference>
<evidence type="ECO:0000256" key="3">
    <source>
        <dbReference type="ARBA" id="ARBA00022741"/>
    </source>
</evidence>
<dbReference type="Gene3D" id="3.40.50.300">
    <property type="entry name" value="P-loop containing nucleotide triphosphate hydrolases"/>
    <property type="match status" value="1"/>
</dbReference>
<gene>
    <name evidence="9" type="primary">ftsY</name>
    <name evidence="12" type="ORF">C5Y98_22275</name>
</gene>
<evidence type="ECO:0000256" key="9">
    <source>
        <dbReference type="HAMAP-Rule" id="MF_00920"/>
    </source>
</evidence>
<dbReference type="Gene3D" id="1.20.120.140">
    <property type="entry name" value="Signal recognition particle SRP54, nucleotide-binding domain"/>
    <property type="match status" value="1"/>
</dbReference>
<keyword evidence="3 9" id="KW-0547">Nucleotide-binding</keyword>
<dbReference type="EC" id="3.6.5.4" evidence="9"/>
<keyword evidence="2 9" id="KW-0963">Cytoplasm</keyword>
<dbReference type="InterPro" id="IPR027417">
    <property type="entry name" value="P-loop_NTPase"/>
</dbReference>
<dbReference type="InterPro" id="IPR036225">
    <property type="entry name" value="SRP/SRP_N"/>
</dbReference>
<dbReference type="CDD" id="cd17874">
    <property type="entry name" value="FtsY"/>
    <property type="match status" value="1"/>
</dbReference>
<evidence type="ECO:0000259" key="11">
    <source>
        <dbReference type="PROSITE" id="PS00300"/>
    </source>
</evidence>
<feature type="region of interest" description="Disordered" evidence="10">
    <location>
        <begin position="1"/>
        <end position="27"/>
    </location>
</feature>
<dbReference type="SMART" id="SM00962">
    <property type="entry name" value="SRP54"/>
    <property type="match status" value="1"/>
</dbReference>
<comment type="catalytic activity">
    <reaction evidence="8 9">
        <text>GTP + H2O = GDP + phosphate + H(+)</text>
        <dbReference type="Rhea" id="RHEA:19669"/>
        <dbReference type="ChEBI" id="CHEBI:15377"/>
        <dbReference type="ChEBI" id="CHEBI:15378"/>
        <dbReference type="ChEBI" id="CHEBI:37565"/>
        <dbReference type="ChEBI" id="CHEBI:43474"/>
        <dbReference type="ChEBI" id="CHEBI:58189"/>
        <dbReference type="EC" id="3.6.5.4"/>
    </reaction>
</comment>
<dbReference type="SUPFAM" id="SSF52540">
    <property type="entry name" value="P-loop containing nucleoside triphosphate hydrolases"/>
    <property type="match status" value="1"/>
</dbReference>
<comment type="function">
    <text evidence="9">Involved in targeting and insertion of nascent membrane proteins into the cytoplasmic membrane. Acts as a receptor for the complex formed by the signal recognition particle (SRP) and the ribosome-nascent chain (RNC).</text>
</comment>
<accession>A0A2S8FD00</accession>
<dbReference type="GO" id="GO:0006614">
    <property type="term" value="P:SRP-dependent cotranslational protein targeting to membrane"/>
    <property type="evidence" value="ECO:0007669"/>
    <property type="project" value="InterPro"/>
</dbReference>
<feature type="binding site" evidence="9">
    <location>
        <begin position="216"/>
        <end position="220"/>
    </location>
    <ligand>
        <name>GTP</name>
        <dbReference type="ChEBI" id="CHEBI:37565"/>
    </ligand>
</feature>
<dbReference type="EMBL" id="PUIB01000022">
    <property type="protein sequence ID" value="PQO29990.1"/>
    <property type="molecule type" value="Genomic_DNA"/>
</dbReference>
<reference evidence="12 13" key="1">
    <citation type="submission" date="2018-02" db="EMBL/GenBank/DDBJ databases">
        <title>Comparative genomes isolates from brazilian mangrove.</title>
        <authorList>
            <person name="Araujo J.E."/>
            <person name="Taketani R.G."/>
            <person name="Silva M.C.P."/>
            <person name="Loureco M.V."/>
            <person name="Andreote F.D."/>
        </authorList>
    </citation>
    <scope>NUCLEOTIDE SEQUENCE [LARGE SCALE GENOMIC DNA]</scope>
    <source>
        <strain evidence="12 13">NAP PRIS-MGV</strain>
    </source>
</reference>
<proteinExistence type="inferred from homology"/>
<evidence type="ECO:0000256" key="4">
    <source>
        <dbReference type="ARBA" id="ARBA00022801"/>
    </source>
</evidence>
<keyword evidence="6 9" id="KW-0472">Membrane</keyword>
<evidence type="ECO:0000313" key="13">
    <source>
        <dbReference type="Proteomes" id="UP000239388"/>
    </source>
</evidence>
<dbReference type="HAMAP" id="MF_00920">
    <property type="entry name" value="FtsY"/>
    <property type="match status" value="1"/>
</dbReference>
<dbReference type="Pfam" id="PF00448">
    <property type="entry name" value="SRP54"/>
    <property type="match status" value="1"/>
</dbReference>
<dbReference type="InterPro" id="IPR013822">
    <property type="entry name" value="Signal_recog_particl_SRP54_hlx"/>
</dbReference>
<name>A0A2S8FD00_9BACT</name>
<dbReference type="Proteomes" id="UP000239388">
    <property type="component" value="Unassembled WGS sequence"/>
</dbReference>
<comment type="subunit">
    <text evidence="9">Part of the signal recognition particle protein translocation system, which is composed of SRP and FtsY.</text>
</comment>
<dbReference type="FunFam" id="3.40.50.300:FF:000053">
    <property type="entry name" value="Signal recognition particle receptor FtsY"/>
    <property type="match status" value="1"/>
</dbReference>
<dbReference type="RefSeq" id="WP_105357563.1">
    <property type="nucleotide sequence ID" value="NZ_PUIB01000022.1"/>
</dbReference>
<evidence type="ECO:0000256" key="6">
    <source>
        <dbReference type="ARBA" id="ARBA00023136"/>
    </source>
</evidence>
<dbReference type="AlphaFoldDB" id="A0A2S8FD00"/>
<evidence type="ECO:0000256" key="10">
    <source>
        <dbReference type="SAM" id="MobiDB-lite"/>
    </source>
</evidence>
<dbReference type="GO" id="GO:0005047">
    <property type="term" value="F:signal recognition particle binding"/>
    <property type="evidence" value="ECO:0007669"/>
    <property type="project" value="TreeGrafter"/>
</dbReference>
<evidence type="ECO:0000313" key="12">
    <source>
        <dbReference type="EMBL" id="PQO29990.1"/>
    </source>
</evidence>
<dbReference type="SMART" id="SM00382">
    <property type="entry name" value="AAA"/>
    <property type="match status" value="1"/>
</dbReference>
<keyword evidence="7 9" id="KW-0675">Receptor</keyword>
<evidence type="ECO:0000256" key="2">
    <source>
        <dbReference type="ARBA" id="ARBA00022490"/>
    </source>
</evidence>
<dbReference type="PANTHER" id="PTHR43134:SF1">
    <property type="entry name" value="SIGNAL RECOGNITION PARTICLE RECEPTOR SUBUNIT ALPHA"/>
    <property type="match status" value="1"/>
</dbReference>
<protein>
    <recommendedName>
        <fullName evidence="9">Signal recognition particle receptor FtsY</fullName>
        <shortName evidence="9">SRP receptor</shortName>
        <ecNumber evidence="9">3.6.5.4</ecNumber>
    </recommendedName>
</protein>
<evidence type="ECO:0000256" key="1">
    <source>
        <dbReference type="ARBA" id="ARBA00022475"/>
    </source>
</evidence>
<dbReference type="InterPro" id="IPR003593">
    <property type="entry name" value="AAA+_ATPase"/>
</dbReference>
<dbReference type="InterPro" id="IPR004390">
    <property type="entry name" value="SR_rcpt_FtsY"/>
</dbReference>
<feature type="binding site" evidence="9">
    <location>
        <begin position="134"/>
        <end position="141"/>
    </location>
    <ligand>
        <name>GTP</name>
        <dbReference type="ChEBI" id="CHEBI:37565"/>
    </ligand>
</feature>
<dbReference type="GO" id="GO:0005886">
    <property type="term" value="C:plasma membrane"/>
    <property type="evidence" value="ECO:0007669"/>
    <property type="project" value="UniProtKB-SubCell"/>
</dbReference>
<dbReference type="GO" id="GO:0005525">
    <property type="term" value="F:GTP binding"/>
    <property type="evidence" value="ECO:0007669"/>
    <property type="project" value="UniProtKB-UniRule"/>
</dbReference>
<evidence type="ECO:0000256" key="7">
    <source>
        <dbReference type="ARBA" id="ARBA00023170"/>
    </source>
</evidence>
<keyword evidence="1 9" id="KW-1003">Cell membrane</keyword>
<dbReference type="GO" id="GO:0003924">
    <property type="term" value="F:GTPase activity"/>
    <property type="evidence" value="ECO:0007669"/>
    <property type="project" value="UniProtKB-UniRule"/>
</dbReference>
<comment type="subcellular location">
    <subcellularLocation>
        <location evidence="9">Cell membrane</location>
        <topology evidence="9">Peripheral membrane protein</topology>
        <orientation evidence="9">Cytoplasmic side</orientation>
    </subcellularLocation>
    <subcellularLocation>
        <location evidence="9">Cytoplasm</location>
    </subcellularLocation>
</comment>
<evidence type="ECO:0000256" key="8">
    <source>
        <dbReference type="ARBA" id="ARBA00048027"/>
    </source>
</evidence>
<dbReference type="PROSITE" id="PS00300">
    <property type="entry name" value="SRP54"/>
    <property type="match status" value="1"/>
</dbReference>
<feature type="domain" description="SRP54-type proteins GTP-binding" evidence="11">
    <location>
        <begin position="301"/>
        <end position="314"/>
    </location>
</feature>
<dbReference type="NCBIfam" id="TIGR00064">
    <property type="entry name" value="ftsY"/>
    <property type="match status" value="1"/>
</dbReference>
<organism evidence="12 13">
    <name type="scientific">Blastopirellula marina</name>
    <dbReference type="NCBI Taxonomy" id="124"/>
    <lineage>
        <taxon>Bacteria</taxon>
        <taxon>Pseudomonadati</taxon>
        <taxon>Planctomycetota</taxon>
        <taxon>Planctomycetia</taxon>
        <taxon>Pirellulales</taxon>
        <taxon>Pirellulaceae</taxon>
        <taxon>Blastopirellula</taxon>
    </lineage>
</organism>